<dbReference type="AlphaFoldDB" id="A0A5A7QA82"/>
<keyword evidence="9" id="KW-0804">Transcription</keyword>
<dbReference type="PROSITE" id="PS50016">
    <property type="entry name" value="ZF_PHD_2"/>
    <property type="match status" value="1"/>
</dbReference>
<feature type="compositionally biased region" description="Basic residues" evidence="14">
    <location>
        <begin position="253"/>
        <end position="263"/>
    </location>
</feature>
<dbReference type="GO" id="GO:0003677">
    <property type="term" value="F:DNA binding"/>
    <property type="evidence" value="ECO:0007669"/>
    <property type="project" value="UniProtKB-UniRule"/>
</dbReference>
<evidence type="ECO:0000313" key="18">
    <source>
        <dbReference type="Proteomes" id="UP000325081"/>
    </source>
</evidence>
<dbReference type="GO" id="GO:0003682">
    <property type="term" value="F:chromatin binding"/>
    <property type="evidence" value="ECO:0007669"/>
    <property type="project" value="TreeGrafter"/>
</dbReference>
<feature type="compositionally biased region" description="Basic and acidic residues" evidence="14">
    <location>
        <begin position="802"/>
        <end position="812"/>
    </location>
</feature>
<feature type="region of interest" description="Disordered" evidence="14">
    <location>
        <begin position="773"/>
        <end position="826"/>
    </location>
</feature>
<feature type="domain" description="Homeobox" evidence="16">
    <location>
        <begin position="716"/>
        <end position="776"/>
    </location>
</feature>
<dbReference type="EMBL" id="BKCP01006294">
    <property type="protein sequence ID" value="GER42163.1"/>
    <property type="molecule type" value="Genomic_DNA"/>
</dbReference>
<dbReference type="OrthoDB" id="1903104at2759"/>
<name>A0A5A7QA82_STRAF</name>
<dbReference type="Proteomes" id="UP000325081">
    <property type="component" value="Unassembled WGS sequence"/>
</dbReference>
<evidence type="ECO:0000313" key="17">
    <source>
        <dbReference type="EMBL" id="GER42163.1"/>
    </source>
</evidence>
<dbReference type="InterPro" id="IPR001356">
    <property type="entry name" value="HD"/>
</dbReference>
<keyword evidence="4 12" id="KW-0863">Zinc-finger</keyword>
<organism evidence="17 18">
    <name type="scientific">Striga asiatica</name>
    <name type="common">Asiatic witchweed</name>
    <name type="synonym">Buchnera asiatica</name>
    <dbReference type="NCBI Taxonomy" id="4170"/>
    <lineage>
        <taxon>Eukaryota</taxon>
        <taxon>Viridiplantae</taxon>
        <taxon>Streptophyta</taxon>
        <taxon>Embryophyta</taxon>
        <taxon>Tracheophyta</taxon>
        <taxon>Spermatophyta</taxon>
        <taxon>Magnoliopsida</taxon>
        <taxon>eudicotyledons</taxon>
        <taxon>Gunneridae</taxon>
        <taxon>Pentapetalae</taxon>
        <taxon>asterids</taxon>
        <taxon>lamiids</taxon>
        <taxon>Lamiales</taxon>
        <taxon>Orobanchaceae</taxon>
        <taxon>Buchnereae</taxon>
        <taxon>Striga</taxon>
    </lineage>
</organism>
<feature type="compositionally biased region" description="Polar residues" evidence="14">
    <location>
        <begin position="673"/>
        <end position="682"/>
    </location>
</feature>
<evidence type="ECO:0000256" key="1">
    <source>
        <dbReference type="ARBA" id="ARBA00004123"/>
    </source>
</evidence>
<feature type="compositionally biased region" description="Acidic residues" evidence="14">
    <location>
        <begin position="515"/>
        <end position="533"/>
    </location>
</feature>
<evidence type="ECO:0000256" key="6">
    <source>
        <dbReference type="ARBA" id="ARBA00023015"/>
    </source>
</evidence>
<keyword evidence="5" id="KW-0862">Zinc</keyword>
<dbReference type="SUPFAM" id="SSF46689">
    <property type="entry name" value="Homeodomain-like"/>
    <property type="match status" value="1"/>
</dbReference>
<keyword evidence="18" id="KW-1185">Reference proteome</keyword>
<dbReference type="PROSITE" id="PS01359">
    <property type="entry name" value="ZF_PHD_1"/>
    <property type="match status" value="1"/>
</dbReference>
<evidence type="ECO:0000256" key="14">
    <source>
        <dbReference type="SAM" id="MobiDB-lite"/>
    </source>
</evidence>
<feature type="compositionally biased region" description="Basic and acidic residues" evidence="14">
    <location>
        <begin position="201"/>
        <end position="210"/>
    </location>
</feature>
<feature type="DNA-binding region" description="Homeobox" evidence="11">
    <location>
        <begin position="718"/>
        <end position="777"/>
    </location>
</feature>
<dbReference type="InterPro" id="IPR019787">
    <property type="entry name" value="Znf_PHD-finger"/>
</dbReference>
<feature type="compositionally biased region" description="Basic and acidic residues" evidence="14">
    <location>
        <begin position="230"/>
        <end position="239"/>
    </location>
</feature>
<dbReference type="SMART" id="SM00389">
    <property type="entry name" value="HOX"/>
    <property type="match status" value="1"/>
</dbReference>
<evidence type="ECO:0000256" key="9">
    <source>
        <dbReference type="ARBA" id="ARBA00023163"/>
    </source>
</evidence>
<dbReference type="Gene3D" id="1.10.10.60">
    <property type="entry name" value="Homeodomain-like"/>
    <property type="match status" value="1"/>
</dbReference>
<feature type="region of interest" description="Disordered" evidence="14">
    <location>
        <begin position="449"/>
        <end position="744"/>
    </location>
</feature>
<feature type="compositionally biased region" description="Polar residues" evidence="14">
    <location>
        <begin position="186"/>
        <end position="200"/>
    </location>
</feature>
<dbReference type="InterPro" id="IPR001965">
    <property type="entry name" value="Znf_PHD"/>
</dbReference>
<dbReference type="Pfam" id="PF00046">
    <property type="entry name" value="Homeodomain"/>
    <property type="match status" value="1"/>
</dbReference>
<evidence type="ECO:0000256" key="11">
    <source>
        <dbReference type="PROSITE-ProRule" id="PRU00108"/>
    </source>
</evidence>
<evidence type="ECO:0000256" key="13">
    <source>
        <dbReference type="RuleBase" id="RU000682"/>
    </source>
</evidence>
<keyword evidence="6" id="KW-0805">Transcription regulation</keyword>
<keyword evidence="3" id="KW-0479">Metal-binding</keyword>
<protein>
    <submittedName>
        <fullName evidence="17">Homeobox family protein</fullName>
    </submittedName>
</protein>
<evidence type="ECO:0000259" key="15">
    <source>
        <dbReference type="PROSITE" id="PS50016"/>
    </source>
</evidence>
<dbReference type="InterPro" id="IPR045876">
    <property type="entry name" value="PRHA-like_PHD-finger"/>
</dbReference>
<feature type="compositionally biased region" description="Acidic residues" evidence="14">
    <location>
        <begin position="637"/>
        <end position="651"/>
    </location>
</feature>
<accession>A0A5A7QA82</accession>
<evidence type="ECO:0000256" key="2">
    <source>
        <dbReference type="ARBA" id="ARBA00007427"/>
    </source>
</evidence>
<evidence type="ECO:0000256" key="7">
    <source>
        <dbReference type="ARBA" id="ARBA00023125"/>
    </source>
</evidence>
<dbReference type="GO" id="GO:0005634">
    <property type="term" value="C:nucleus"/>
    <property type="evidence" value="ECO:0007669"/>
    <property type="project" value="UniProtKB-SubCell"/>
</dbReference>
<evidence type="ECO:0000256" key="3">
    <source>
        <dbReference type="ARBA" id="ARBA00022723"/>
    </source>
</evidence>
<reference evidence="18" key="1">
    <citation type="journal article" date="2019" name="Curr. Biol.">
        <title>Genome Sequence of Striga asiatica Provides Insight into the Evolution of Plant Parasitism.</title>
        <authorList>
            <person name="Yoshida S."/>
            <person name="Kim S."/>
            <person name="Wafula E.K."/>
            <person name="Tanskanen J."/>
            <person name="Kim Y.M."/>
            <person name="Honaas L."/>
            <person name="Yang Z."/>
            <person name="Spallek T."/>
            <person name="Conn C.E."/>
            <person name="Ichihashi Y."/>
            <person name="Cheong K."/>
            <person name="Cui S."/>
            <person name="Der J.P."/>
            <person name="Gundlach H."/>
            <person name="Jiao Y."/>
            <person name="Hori C."/>
            <person name="Ishida J.K."/>
            <person name="Kasahara H."/>
            <person name="Kiba T."/>
            <person name="Kim M.S."/>
            <person name="Koo N."/>
            <person name="Laohavisit A."/>
            <person name="Lee Y.H."/>
            <person name="Lumba S."/>
            <person name="McCourt P."/>
            <person name="Mortimer J.C."/>
            <person name="Mutuku J.M."/>
            <person name="Nomura T."/>
            <person name="Sasaki-Sekimoto Y."/>
            <person name="Seto Y."/>
            <person name="Wang Y."/>
            <person name="Wakatake T."/>
            <person name="Sakakibara H."/>
            <person name="Demura T."/>
            <person name="Yamaguchi S."/>
            <person name="Yoneyama K."/>
            <person name="Manabe R.I."/>
            <person name="Nelson D.C."/>
            <person name="Schulman A.H."/>
            <person name="Timko M.P."/>
            <person name="dePamphilis C.W."/>
            <person name="Choi D."/>
            <person name="Shirasu K."/>
        </authorList>
    </citation>
    <scope>NUCLEOTIDE SEQUENCE [LARGE SCALE GENOMIC DNA]</scope>
    <source>
        <strain evidence="18">cv. UVA1</strain>
    </source>
</reference>
<feature type="compositionally biased region" description="Polar residues" evidence="14">
    <location>
        <begin position="567"/>
        <end position="580"/>
    </location>
</feature>
<dbReference type="CDD" id="cd15504">
    <property type="entry name" value="PHD_PRHA_like"/>
    <property type="match status" value="1"/>
</dbReference>
<dbReference type="InterPro" id="IPR011011">
    <property type="entry name" value="Znf_FYVE_PHD"/>
</dbReference>
<dbReference type="GO" id="GO:0008270">
    <property type="term" value="F:zinc ion binding"/>
    <property type="evidence" value="ECO:0007669"/>
    <property type="project" value="UniProtKB-KW"/>
</dbReference>
<comment type="subcellular location">
    <subcellularLocation>
        <location evidence="1 11 13">Nucleus</location>
    </subcellularLocation>
</comment>
<evidence type="ECO:0000256" key="12">
    <source>
        <dbReference type="PROSITE-ProRule" id="PRU00146"/>
    </source>
</evidence>
<dbReference type="GO" id="GO:0045814">
    <property type="term" value="P:negative regulation of gene expression, epigenetic"/>
    <property type="evidence" value="ECO:0007669"/>
    <property type="project" value="TreeGrafter"/>
</dbReference>
<keyword evidence="10 11" id="KW-0539">Nucleus</keyword>
<dbReference type="InterPro" id="IPR009057">
    <property type="entry name" value="Homeodomain-like_sf"/>
</dbReference>
<evidence type="ECO:0000256" key="8">
    <source>
        <dbReference type="ARBA" id="ARBA00023155"/>
    </source>
</evidence>
<dbReference type="PANTHER" id="PTHR12628">
    <property type="entry name" value="POLYCOMB-LIKE TRANSCRIPTION FACTOR"/>
    <property type="match status" value="1"/>
</dbReference>
<dbReference type="Pfam" id="PF00628">
    <property type="entry name" value="PHD"/>
    <property type="match status" value="1"/>
</dbReference>
<evidence type="ECO:0000256" key="10">
    <source>
        <dbReference type="ARBA" id="ARBA00023242"/>
    </source>
</evidence>
<keyword evidence="8 11" id="KW-0371">Homeobox</keyword>
<comment type="caution">
    <text evidence="17">The sequence shown here is derived from an EMBL/GenBank/DDBJ whole genome shotgun (WGS) entry which is preliminary data.</text>
</comment>
<dbReference type="SUPFAM" id="SSF57903">
    <property type="entry name" value="FYVE/PHD zinc finger"/>
    <property type="match status" value="1"/>
</dbReference>
<dbReference type="InterPro" id="IPR019786">
    <property type="entry name" value="Zinc_finger_PHD-type_CS"/>
</dbReference>
<comment type="similarity">
    <text evidence="2">Belongs to the PHD-associated homeobox family.</text>
</comment>
<sequence length="849" mass="93829">MLVNSGAAKAAWKIGLWFLIAGFLLELDVKFAELPQLVKGKNSVAAFVSYQIGVKCEKLLMGNVGNGIQEVGTNTVENMAEEPQCNPLTLDNDKMDCGVAERDFIGAQNIEKKLVSIGGSSEIIKEKGFCHGETSKDLGAGNGGSELVNVKIMQAFENLGVPSVNKLTNLGNISTDSVIAGGGQLETPQRNPTNDSAHSNNEARRSSEQSHKRRAKLKGPVTSSWSLRPKSQEKRKEPEPINTLNEATISGEKKRRRRKKQQQQKKNTANEFSKTKSHLKYLLHRISYEQSLIDAYSAEGWKGQSLEKLKPEKELQRAKSQILRYKMKIRELFQRLDQSLTAGKLPESLFDSEGEIDCEDIFCAKCGSKDLTLDNDIILCDGVCERGFHQFCVEPPLLKEDIPPGDEGWLCPGCDCKVDCIDMLKDFQGSKIKFTDSWEKVFPEAAADASGMKLDDGSGSISDDSEDDDYDPDKHNKAEEADGDELSPDESNYFSAPDDSAPSLNNEKYLGLPSDDSEDDDFDPSAPNQDEDEQVKQNSSSSDFTSDSEDLGALLEDEGGHGEDRGQVSSPPVIGQTTTGCKEENSGVGRKKRQTLKDELLYLTETSVEPISSKRRVERLDYKKLNDETFGNSSSDSSDEDFDDDTSDDDTTSPKRRRTTCATTRVKRETPDVETSINSNGESQKERKQLPTRSRRKGADGGPRKSSTKVGPTSSGSKRSAPKRLGEATTQRLYASFNENQYPDKDVRENLAQELGITVLQVSKWFANARWSFNHKPRTEPNSTKKPPEPSQAIEENSASKTNEEISGKQETENGNGYAGKVFTSPAHTVASNPVTYWELHEDITKTVR</sequence>
<evidence type="ECO:0000256" key="4">
    <source>
        <dbReference type="ARBA" id="ARBA00022771"/>
    </source>
</evidence>
<dbReference type="SMART" id="SM00249">
    <property type="entry name" value="PHD"/>
    <property type="match status" value="1"/>
</dbReference>
<proteinExistence type="inferred from homology"/>
<feature type="compositionally biased region" description="Polar residues" evidence="14">
    <location>
        <begin position="708"/>
        <end position="718"/>
    </location>
</feature>
<dbReference type="Gene3D" id="2.30.30.1150">
    <property type="match status" value="1"/>
</dbReference>
<feature type="region of interest" description="Disordered" evidence="14">
    <location>
        <begin position="179"/>
        <end position="273"/>
    </location>
</feature>
<feature type="compositionally biased region" description="Basic and acidic residues" evidence="14">
    <location>
        <begin position="618"/>
        <end position="627"/>
    </location>
</feature>
<dbReference type="FunFam" id="3.30.40.10:FF:000650">
    <property type="entry name" value="Homeobox protein HAT3.1"/>
    <property type="match status" value="1"/>
</dbReference>
<dbReference type="PROSITE" id="PS50071">
    <property type="entry name" value="HOMEOBOX_2"/>
    <property type="match status" value="1"/>
</dbReference>
<feature type="domain" description="PHD-type" evidence="15">
    <location>
        <begin position="360"/>
        <end position="417"/>
    </location>
</feature>
<evidence type="ECO:0000259" key="16">
    <source>
        <dbReference type="PROSITE" id="PS50071"/>
    </source>
</evidence>
<evidence type="ECO:0000256" key="5">
    <source>
        <dbReference type="ARBA" id="ARBA00022833"/>
    </source>
</evidence>
<feature type="compositionally biased region" description="Polar residues" evidence="14">
    <location>
        <begin position="728"/>
        <end position="741"/>
    </location>
</feature>
<gene>
    <name evidence="17" type="ORF">STAS_18931</name>
</gene>
<dbReference type="CDD" id="cd00086">
    <property type="entry name" value="homeodomain"/>
    <property type="match status" value="1"/>
</dbReference>
<dbReference type="PANTHER" id="PTHR12628:SF13">
    <property type="entry name" value="HOMEOBOX PROTEIN HAT3.1"/>
    <property type="match status" value="1"/>
</dbReference>
<keyword evidence="7 11" id="KW-0238">DNA-binding</keyword>